<evidence type="ECO:0000256" key="3">
    <source>
        <dbReference type="ARBA" id="ARBA00022801"/>
    </source>
</evidence>
<dbReference type="InterPro" id="IPR008380">
    <property type="entry name" value="HAD-SF_hydro_IG_5-nucl"/>
</dbReference>
<evidence type="ECO:0008006" key="7">
    <source>
        <dbReference type="Google" id="ProtNLM"/>
    </source>
</evidence>
<keyword evidence="3" id="KW-0378">Hydrolase</keyword>
<accession>A0A7S1V7I8</accession>
<evidence type="ECO:0000256" key="1">
    <source>
        <dbReference type="ARBA" id="ARBA00009589"/>
    </source>
</evidence>
<evidence type="ECO:0000256" key="4">
    <source>
        <dbReference type="ARBA" id="ARBA00022842"/>
    </source>
</evidence>
<evidence type="ECO:0000313" key="6">
    <source>
        <dbReference type="EMBL" id="CAD9290601.1"/>
    </source>
</evidence>
<dbReference type="PANTHER" id="PTHR12103:SF38">
    <property type="entry name" value="5'-NUCLEOTIDASE DOMAIN-CONTAINING PROTEIN 1"/>
    <property type="match status" value="1"/>
</dbReference>
<keyword evidence="4" id="KW-0460">Magnesium</keyword>
<dbReference type="Pfam" id="PF05761">
    <property type="entry name" value="5_nucleotid"/>
    <property type="match status" value="1"/>
</dbReference>
<reference evidence="6" key="1">
    <citation type="submission" date="2021-01" db="EMBL/GenBank/DDBJ databases">
        <authorList>
            <person name="Corre E."/>
            <person name="Pelletier E."/>
            <person name="Niang G."/>
            <person name="Scheremetjew M."/>
            <person name="Finn R."/>
            <person name="Kale V."/>
            <person name="Holt S."/>
            <person name="Cochrane G."/>
            <person name="Meng A."/>
            <person name="Brown T."/>
            <person name="Cohen L."/>
        </authorList>
    </citation>
    <scope>NUCLEOTIDE SEQUENCE</scope>
    <source>
        <strain evidence="6">ATCC 50979</strain>
    </source>
</reference>
<evidence type="ECO:0000256" key="2">
    <source>
        <dbReference type="ARBA" id="ARBA00022723"/>
    </source>
</evidence>
<organism evidence="6">
    <name type="scientific">Sexangularia sp. CB-2014</name>
    <dbReference type="NCBI Taxonomy" id="1486929"/>
    <lineage>
        <taxon>Eukaryota</taxon>
        <taxon>Amoebozoa</taxon>
        <taxon>Tubulinea</taxon>
        <taxon>Elardia</taxon>
        <taxon>Arcellinida</taxon>
        <taxon>Arcellinida incertae sedis</taxon>
        <taxon>Sexangularia</taxon>
    </lineage>
</organism>
<sequence length="540" mass="59109">MRFSDFSYLGFDLDHTIIRYRLDALAGLSARCILGELATNPPPAPFPKPPTSWDQVTDLIHPALISSVAIKGMTICKKSGEMWIPDGAGERGGTVYRGADVVRTSTGEPTTKRRRGSPSCQPDGDSDAVFRGVSSSCYFPLHTYFDTVAGQIFAACVAQCEAARAVDDCSERDYRPLADHLYRCLGAVWGDWAGSPYFAAFREDPSRFIKRRRFFARWAKQVRSGPATTRPRLFLLTNSFPEYTALLAEYALGPDWRDCFDLIMYQGQKPYFFLNTADNQQPFFHTSVSLGSGQRAYSSATDWEAPLTMDQLLAVGASVADATTPAPELIQGTVRDLHRIFVGAARADGTSPDATTVAYFGDHLVGDAFVPHHLQNWTAIGILEEIHALELACKVGVGASRRQHMHDDEHEDTDSEESLDIQAAGKTVHNDGASTAGSHHLITGPPSSDFWGTYFFSETGDPTYYCRLASSCCALLVSDLRHICAVPLDHEYSTSNATHLHMAVDESSLPELAYPEVAVENLEVAALPAVIAEVQGHSPK</sequence>
<comment type="similarity">
    <text evidence="1">Belongs to the 5'(3')-deoxyribonucleotidase family.</text>
</comment>
<dbReference type="SUPFAM" id="SSF56784">
    <property type="entry name" value="HAD-like"/>
    <property type="match status" value="1"/>
</dbReference>
<proteinExistence type="inferred from homology"/>
<protein>
    <recommendedName>
        <fullName evidence="7">5'-nucleotidase</fullName>
    </recommendedName>
</protein>
<dbReference type="EMBL" id="HBGL01003666">
    <property type="protein sequence ID" value="CAD9290601.1"/>
    <property type="molecule type" value="Transcribed_RNA"/>
</dbReference>
<dbReference type="AlphaFoldDB" id="A0A7S1V7I8"/>
<dbReference type="InterPro" id="IPR036412">
    <property type="entry name" value="HAD-like_sf"/>
</dbReference>
<name>A0A7S1V7I8_9EUKA</name>
<feature type="region of interest" description="Disordered" evidence="5">
    <location>
        <begin position="102"/>
        <end position="125"/>
    </location>
</feature>
<gene>
    <name evidence="6" type="ORF">SSP0437_LOCUS2820</name>
</gene>
<evidence type="ECO:0000256" key="5">
    <source>
        <dbReference type="SAM" id="MobiDB-lite"/>
    </source>
</evidence>
<dbReference type="PANTHER" id="PTHR12103">
    <property type="entry name" value="5'-NUCLEOTIDASE DOMAIN-CONTAINING"/>
    <property type="match status" value="1"/>
</dbReference>
<dbReference type="InterPro" id="IPR023214">
    <property type="entry name" value="HAD_sf"/>
</dbReference>
<dbReference type="GO" id="GO:0008253">
    <property type="term" value="F:5'-nucleotidase activity"/>
    <property type="evidence" value="ECO:0007669"/>
    <property type="project" value="TreeGrafter"/>
</dbReference>
<keyword evidence="2" id="KW-0479">Metal-binding</keyword>
<dbReference type="Gene3D" id="3.40.50.1000">
    <property type="entry name" value="HAD superfamily/HAD-like"/>
    <property type="match status" value="1"/>
</dbReference>
<dbReference type="GO" id="GO:0046872">
    <property type="term" value="F:metal ion binding"/>
    <property type="evidence" value="ECO:0007669"/>
    <property type="project" value="UniProtKB-KW"/>
</dbReference>